<accession>A0A1B1YGK1</accession>
<dbReference type="InterPro" id="IPR004474">
    <property type="entry name" value="LytR_CpsA_psr"/>
</dbReference>
<dbReference type="Gene3D" id="3.40.630.190">
    <property type="entry name" value="LCP protein"/>
    <property type="match status" value="1"/>
</dbReference>
<dbReference type="Pfam" id="PF03816">
    <property type="entry name" value="LytR_cpsA_psr"/>
    <property type="match status" value="1"/>
</dbReference>
<feature type="domain" description="Cell envelope-related transcriptional attenuator" evidence="2">
    <location>
        <begin position="103"/>
        <end position="285"/>
    </location>
</feature>
<dbReference type="Proteomes" id="UP000092971">
    <property type="component" value="Chromosome"/>
</dbReference>
<dbReference type="OrthoDB" id="305468at2"/>
<dbReference type="PANTHER" id="PTHR33392:SF6">
    <property type="entry name" value="POLYISOPRENYL-TEICHOIC ACID--PEPTIDOGLYCAN TEICHOIC ACID TRANSFERASE TAGU"/>
    <property type="match status" value="1"/>
</dbReference>
<dbReference type="AlphaFoldDB" id="A0A1B1YGK1"/>
<name>A0A1B1YGK1_THEST</name>
<dbReference type="NCBIfam" id="TIGR00350">
    <property type="entry name" value="lytR_cpsA_psr"/>
    <property type="match status" value="1"/>
</dbReference>
<organism evidence="3 4">
    <name type="scientific">Thermoclostridium stercorarium subsp. thermolacticum DSM 2910</name>
    <dbReference type="NCBI Taxonomy" id="1121336"/>
    <lineage>
        <taxon>Bacteria</taxon>
        <taxon>Bacillati</taxon>
        <taxon>Bacillota</taxon>
        <taxon>Clostridia</taxon>
        <taxon>Eubacteriales</taxon>
        <taxon>Oscillospiraceae</taxon>
        <taxon>Thermoclostridium</taxon>
    </lineage>
</organism>
<sequence>MKKKFVVLYTIVALVAGVLTGLLLSALIGSDDSQAISDVTIDDENDIVNDNNGHKNDNKKGNATAKWPDYNITKNQRYYKRLITDSDKNVLLVGEDAYSGNYDTIIVASISVKNKKIQLFNFPRDIYIDYSDEILSRLKEKSPALYSAKGFQKINAAHTVGARIEYKKGTGRFGDSNFDFLADLIEEVFGITIDDYAYVNTKGFREIVDMFGGVEVNVPVRMKYDDPVQGLHIDLKKGRQLLNGVQAEGFVRFRQGYDENGVFKTYSDQFRKENQNEFLKEFFKQHVNLKNLGKVDDLIGLLGKNIKTSINNTKKISSYAGLLGKALTGNFEQESYIVECEGKKINGLYFEIIKSE</sequence>
<proteinExistence type="inferred from homology"/>
<dbReference type="InterPro" id="IPR050922">
    <property type="entry name" value="LytR/CpsA/Psr_CW_biosynth"/>
</dbReference>
<protein>
    <submittedName>
        <fullName evidence="3">Transcriptional regulator</fullName>
    </submittedName>
</protein>
<evidence type="ECO:0000259" key="2">
    <source>
        <dbReference type="Pfam" id="PF03816"/>
    </source>
</evidence>
<dbReference type="PANTHER" id="PTHR33392">
    <property type="entry name" value="POLYISOPRENYL-TEICHOIC ACID--PEPTIDOGLYCAN TEICHOIC ACID TRANSFERASE TAGU"/>
    <property type="match status" value="1"/>
</dbReference>
<comment type="similarity">
    <text evidence="1">Belongs to the LytR/CpsA/Psr (LCP) family.</text>
</comment>
<gene>
    <name evidence="3" type="ORF">CSTERTH_13045</name>
</gene>
<evidence type="ECO:0000313" key="4">
    <source>
        <dbReference type="Proteomes" id="UP000092971"/>
    </source>
</evidence>
<evidence type="ECO:0000256" key="1">
    <source>
        <dbReference type="ARBA" id="ARBA00006068"/>
    </source>
</evidence>
<evidence type="ECO:0000313" key="3">
    <source>
        <dbReference type="EMBL" id="ANW99887.1"/>
    </source>
</evidence>
<dbReference type="EMBL" id="CP014672">
    <property type="protein sequence ID" value="ANW99887.1"/>
    <property type="molecule type" value="Genomic_DNA"/>
</dbReference>
<dbReference type="RefSeq" id="WP_034842509.1">
    <property type="nucleotide sequence ID" value="NZ_CP014672.1"/>
</dbReference>
<reference evidence="3 4" key="1">
    <citation type="submission" date="2016-02" db="EMBL/GenBank/DDBJ databases">
        <title>Comparison of Clostridium stercorarium subspecies using comparative genomics and transcriptomics.</title>
        <authorList>
            <person name="Schellenberg J."/>
            <person name="Thallinger G."/>
            <person name="Levin D.B."/>
            <person name="Zhang X."/>
            <person name="Alvare G."/>
            <person name="Fristensky B."/>
            <person name="Sparling R."/>
        </authorList>
    </citation>
    <scope>NUCLEOTIDE SEQUENCE [LARGE SCALE GENOMIC DNA]</scope>
    <source>
        <strain evidence="3 4">DSM 2910</strain>
    </source>
</reference>